<gene>
    <name evidence="2" type="ORF">EV384_1214</name>
</gene>
<evidence type="ECO:0000313" key="3">
    <source>
        <dbReference type="Proteomes" id="UP000294114"/>
    </source>
</evidence>
<dbReference type="SUPFAM" id="SSF55961">
    <property type="entry name" value="Bet v1-like"/>
    <property type="match status" value="1"/>
</dbReference>
<sequence length="188" mass="21318">MKTASPTRNQSYPNQPEITMQRSSRPPRDLNAVEACITIQCTVEDTFRFYRDFTNLPRFLGDVMIVEEIGPGTSRWTIQGPMGIRVKWTIRLTEERANELIRYETVAPTGLRTYWEVHFRPGSEAGQTEVREVMKTPFGRLGRVGLALIGKPPAGEVQSNLQRLKDLMEDGMVTHTRHAVAGKFARNA</sequence>
<comment type="caution">
    <text evidence="2">The sequence shown here is derived from an EMBL/GenBank/DDBJ whole genome shotgun (WGS) entry which is preliminary data.</text>
</comment>
<dbReference type="Gene3D" id="3.30.530.20">
    <property type="match status" value="1"/>
</dbReference>
<dbReference type="OrthoDB" id="3695445at2"/>
<proteinExistence type="predicted"/>
<feature type="compositionally biased region" description="Polar residues" evidence="1">
    <location>
        <begin position="1"/>
        <end position="24"/>
    </location>
</feature>
<protein>
    <submittedName>
        <fullName evidence="2">Polyketide cyclase/dehydrase/lipid transport protein</fullName>
    </submittedName>
</protein>
<dbReference type="EMBL" id="SHLD01000001">
    <property type="protein sequence ID" value="RZU72831.1"/>
    <property type="molecule type" value="Genomic_DNA"/>
</dbReference>
<organism evidence="2 3">
    <name type="scientific">Micromonospora kangleipakensis</name>
    <dbReference type="NCBI Taxonomy" id="1077942"/>
    <lineage>
        <taxon>Bacteria</taxon>
        <taxon>Bacillati</taxon>
        <taxon>Actinomycetota</taxon>
        <taxon>Actinomycetes</taxon>
        <taxon>Micromonosporales</taxon>
        <taxon>Micromonosporaceae</taxon>
        <taxon>Micromonospora</taxon>
    </lineage>
</organism>
<dbReference type="InterPro" id="IPR023393">
    <property type="entry name" value="START-like_dom_sf"/>
</dbReference>
<dbReference type="AlphaFoldDB" id="A0A4Q8B6Y0"/>
<dbReference type="Pfam" id="PF10604">
    <property type="entry name" value="Polyketide_cyc2"/>
    <property type="match status" value="1"/>
</dbReference>
<feature type="region of interest" description="Disordered" evidence="1">
    <location>
        <begin position="1"/>
        <end position="26"/>
    </location>
</feature>
<keyword evidence="3" id="KW-1185">Reference proteome</keyword>
<dbReference type="Proteomes" id="UP000294114">
    <property type="component" value="Unassembled WGS sequence"/>
</dbReference>
<name>A0A4Q8B6Y0_9ACTN</name>
<evidence type="ECO:0000313" key="2">
    <source>
        <dbReference type="EMBL" id="RZU72831.1"/>
    </source>
</evidence>
<reference evidence="2 3" key="1">
    <citation type="submission" date="2019-02" db="EMBL/GenBank/DDBJ databases">
        <title>Sequencing the genomes of 1000 actinobacteria strains.</title>
        <authorList>
            <person name="Klenk H.-P."/>
        </authorList>
    </citation>
    <scope>NUCLEOTIDE SEQUENCE [LARGE SCALE GENOMIC DNA]</scope>
    <source>
        <strain evidence="2 3">DSM 45612</strain>
    </source>
</reference>
<dbReference type="InterPro" id="IPR019587">
    <property type="entry name" value="Polyketide_cyclase/dehydratase"/>
</dbReference>
<evidence type="ECO:0000256" key="1">
    <source>
        <dbReference type="SAM" id="MobiDB-lite"/>
    </source>
</evidence>
<accession>A0A4Q8B6Y0</accession>